<dbReference type="Proteomes" id="UP000314294">
    <property type="component" value="Unassembled WGS sequence"/>
</dbReference>
<evidence type="ECO:0000313" key="2">
    <source>
        <dbReference type="Proteomes" id="UP000314294"/>
    </source>
</evidence>
<organism evidence="1 2">
    <name type="scientific">Liparis tanakae</name>
    <name type="common">Tanaka's snailfish</name>
    <dbReference type="NCBI Taxonomy" id="230148"/>
    <lineage>
        <taxon>Eukaryota</taxon>
        <taxon>Metazoa</taxon>
        <taxon>Chordata</taxon>
        <taxon>Craniata</taxon>
        <taxon>Vertebrata</taxon>
        <taxon>Euteleostomi</taxon>
        <taxon>Actinopterygii</taxon>
        <taxon>Neopterygii</taxon>
        <taxon>Teleostei</taxon>
        <taxon>Neoteleostei</taxon>
        <taxon>Acanthomorphata</taxon>
        <taxon>Eupercaria</taxon>
        <taxon>Perciformes</taxon>
        <taxon>Cottioidei</taxon>
        <taxon>Cottales</taxon>
        <taxon>Liparidae</taxon>
        <taxon>Liparis</taxon>
    </lineage>
</organism>
<accession>A0A4Z2H094</accession>
<reference evidence="1 2" key="1">
    <citation type="submission" date="2019-03" db="EMBL/GenBank/DDBJ databases">
        <title>First draft genome of Liparis tanakae, snailfish: a comprehensive survey of snailfish specific genes.</title>
        <authorList>
            <person name="Kim W."/>
            <person name="Song I."/>
            <person name="Jeong J.-H."/>
            <person name="Kim D."/>
            <person name="Kim S."/>
            <person name="Ryu S."/>
            <person name="Song J.Y."/>
            <person name="Lee S.K."/>
        </authorList>
    </citation>
    <scope>NUCLEOTIDE SEQUENCE [LARGE SCALE GENOMIC DNA]</scope>
    <source>
        <tissue evidence="1">Muscle</tissue>
    </source>
</reference>
<evidence type="ECO:0000313" key="1">
    <source>
        <dbReference type="EMBL" id="TNN59287.1"/>
    </source>
</evidence>
<sequence>MLTSLSSNGVATWMAHEAFGWRCVCQVSTPQFSSFALAASAISSTAFSTFSTAFSTRCGLKHRQLGHPRGRALSFASSLLLKLLLSVFSMLSSGVHPISLRLILTPSQRLDTNKSGEQGQLQERRQDKVSVTRMISPSLCKKHFHRQKQRDMTNRAATVVTEIRMKSFSETNSLLVFMDTAIGDSSPLWCTKHLMDTSFSSPDWTVSVLMTRVVPSACGSSVVTGGPLVRLSLSTFHTISAGGRDTEVQLASITPGEVVL</sequence>
<comment type="caution">
    <text evidence="1">The sequence shown here is derived from an EMBL/GenBank/DDBJ whole genome shotgun (WGS) entry which is preliminary data.</text>
</comment>
<gene>
    <name evidence="1" type="ORF">EYF80_030474</name>
</gene>
<keyword evidence="2" id="KW-1185">Reference proteome</keyword>
<protein>
    <submittedName>
        <fullName evidence="1">Uncharacterized protein</fullName>
    </submittedName>
</protein>
<name>A0A4Z2H094_9TELE</name>
<dbReference type="AlphaFoldDB" id="A0A4Z2H094"/>
<proteinExistence type="predicted"/>
<dbReference type="EMBL" id="SRLO01000359">
    <property type="protein sequence ID" value="TNN59287.1"/>
    <property type="molecule type" value="Genomic_DNA"/>
</dbReference>